<evidence type="ECO:0000313" key="4">
    <source>
        <dbReference type="Proteomes" id="UP000006727"/>
    </source>
</evidence>
<keyword evidence="4" id="KW-1185">Reference proteome</keyword>
<proteinExistence type="predicted"/>
<dbReference type="EMBL" id="ABEU02000008">
    <property type="protein sequence ID" value="PNR50134.1"/>
    <property type="molecule type" value="Genomic_DNA"/>
</dbReference>
<keyword evidence="1" id="KW-0732">Signal</keyword>
<reference evidence="3" key="3">
    <citation type="submission" date="2020-12" db="UniProtKB">
        <authorList>
            <consortium name="EnsemblPlants"/>
        </authorList>
    </citation>
    <scope>IDENTIFICATION</scope>
</reference>
<dbReference type="AlphaFoldDB" id="A0A2K1K8M6"/>
<dbReference type="Proteomes" id="UP000006727">
    <property type="component" value="Chromosome 8"/>
</dbReference>
<dbReference type="EnsemblPlants" id="Pp3c8_24920V3.1">
    <property type="protein sequence ID" value="PAC:32965454.CDS.1"/>
    <property type="gene ID" value="Pp3c8_24920"/>
</dbReference>
<dbReference type="Gramene" id="Pp3c8_24920V3.1">
    <property type="protein sequence ID" value="PAC:32965454.CDS.1"/>
    <property type="gene ID" value="Pp3c8_24920"/>
</dbReference>
<sequence length="115" mass="12873">MMVQQQQCWHSFFGILLLRCSSVFFWCCLAPKLPPPPPQARVLSLSVGSVCLSVCHSLTHSLTHSFTPQQQHKECLTSFRPPIPKLTYFLSPSIHPTISAFMRVLHPSSTTLLGP</sequence>
<evidence type="ECO:0000313" key="2">
    <source>
        <dbReference type="EMBL" id="PNR50134.1"/>
    </source>
</evidence>
<reference evidence="2 4" key="2">
    <citation type="journal article" date="2018" name="Plant J.">
        <title>The Physcomitrella patens chromosome-scale assembly reveals moss genome structure and evolution.</title>
        <authorList>
            <person name="Lang D."/>
            <person name="Ullrich K.K."/>
            <person name="Murat F."/>
            <person name="Fuchs J."/>
            <person name="Jenkins J."/>
            <person name="Haas F.B."/>
            <person name="Piednoel M."/>
            <person name="Gundlach H."/>
            <person name="Van Bel M."/>
            <person name="Meyberg R."/>
            <person name="Vives C."/>
            <person name="Morata J."/>
            <person name="Symeonidi A."/>
            <person name="Hiss M."/>
            <person name="Muchero W."/>
            <person name="Kamisugi Y."/>
            <person name="Saleh O."/>
            <person name="Blanc G."/>
            <person name="Decker E.L."/>
            <person name="van Gessel N."/>
            <person name="Grimwood J."/>
            <person name="Hayes R.D."/>
            <person name="Graham S.W."/>
            <person name="Gunter L.E."/>
            <person name="McDaniel S.F."/>
            <person name="Hoernstein S.N.W."/>
            <person name="Larsson A."/>
            <person name="Li F.W."/>
            <person name="Perroud P.F."/>
            <person name="Phillips J."/>
            <person name="Ranjan P."/>
            <person name="Rokshar D.S."/>
            <person name="Rothfels C.J."/>
            <person name="Schneider L."/>
            <person name="Shu S."/>
            <person name="Stevenson D.W."/>
            <person name="Thummler F."/>
            <person name="Tillich M."/>
            <person name="Villarreal Aguilar J.C."/>
            <person name="Widiez T."/>
            <person name="Wong G.K."/>
            <person name="Wymore A."/>
            <person name="Zhang Y."/>
            <person name="Zimmer A.D."/>
            <person name="Quatrano R.S."/>
            <person name="Mayer K.F.X."/>
            <person name="Goodstein D."/>
            <person name="Casacuberta J.M."/>
            <person name="Vandepoele K."/>
            <person name="Reski R."/>
            <person name="Cuming A.C."/>
            <person name="Tuskan G.A."/>
            <person name="Maumus F."/>
            <person name="Salse J."/>
            <person name="Schmutz J."/>
            <person name="Rensing S.A."/>
        </authorList>
    </citation>
    <scope>NUCLEOTIDE SEQUENCE [LARGE SCALE GENOMIC DNA]</scope>
    <source>
        <strain evidence="3 4">cv. Gransden 2004</strain>
    </source>
</reference>
<accession>A0A2K1K8M6</accession>
<dbReference type="InParanoid" id="A0A2K1K8M6"/>
<feature type="chain" id="PRO_5036319039" description="Secreted protein" evidence="1">
    <location>
        <begin position="23"/>
        <end position="115"/>
    </location>
</feature>
<reference evidence="2 4" key="1">
    <citation type="journal article" date="2008" name="Science">
        <title>The Physcomitrella genome reveals evolutionary insights into the conquest of land by plants.</title>
        <authorList>
            <person name="Rensing S."/>
            <person name="Lang D."/>
            <person name="Zimmer A."/>
            <person name="Terry A."/>
            <person name="Salamov A."/>
            <person name="Shapiro H."/>
            <person name="Nishiyama T."/>
            <person name="Perroud P.-F."/>
            <person name="Lindquist E."/>
            <person name="Kamisugi Y."/>
            <person name="Tanahashi T."/>
            <person name="Sakakibara K."/>
            <person name="Fujita T."/>
            <person name="Oishi K."/>
            <person name="Shin-I T."/>
            <person name="Kuroki Y."/>
            <person name="Toyoda A."/>
            <person name="Suzuki Y."/>
            <person name="Hashimoto A."/>
            <person name="Yamaguchi K."/>
            <person name="Sugano A."/>
            <person name="Kohara Y."/>
            <person name="Fujiyama A."/>
            <person name="Anterola A."/>
            <person name="Aoki S."/>
            <person name="Ashton N."/>
            <person name="Barbazuk W.B."/>
            <person name="Barker E."/>
            <person name="Bennetzen J."/>
            <person name="Bezanilla M."/>
            <person name="Blankenship R."/>
            <person name="Cho S.H."/>
            <person name="Dutcher S."/>
            <person name="Estelle M."/>
            <person name="Fawcett J.A."/>
            <person name="Gundlach H."/>
            <person name="Hanada K."/>
            <person name="Heyl A."/>
            <person name="Hicks K.A."/>
            <person name="Hugh J."/>
            <person name="Lohr M."/>
            <person name="Mayer K."/>
            <person name="Melkozernov A."/>
            <person name="Murata T."/>
            <person name="Nelson D."/>
            <person name="Pils B."/>
            <person name="Prigge M."/>
            <person name="Reiss B."/>
            <person name="Renner T."/>
            <person name="Rombauts S."/>
            <person name="Rushton P."/>
            <person name="Sanderfoot A."/>
            <person name="Schween G."/>
            <person name="Shiu S.-H."/>
            <person name="Stueber K."/>
            <person name="Theodoulou F.L."/>
            <person name="Tu H."/>
            <person name="Van de Peer Y."/>
            <person name="Verrier P.J."/>
            <person name="Waters E."/>
            <person name="Wood A."/>
            <person name="Yang L."/>
            <person name="Cove D."/>
            <person name="Cuming A."/>
            <person name="Hasebe M."/>
            <person name="Lucas S."/>
            <person name="Mishler D.B."/>
            <person name="Reski R."/>
            <person name="Grigoriev I."/>
            <person name="Quatrano R.S."/>
            <person name="Boore J.L."/>
        </authorList>
    </citation>
    <scope>NUCLEOTIDE SEQUENCE [LARGE SCALE GENOMIC DNA]</scope>
    <source>
        <strain evidence="3 4">cv. Gransden 2004</strain>
    </source>
</reference>
<evidence type="ECO:0000313" key="3">
    <source>
        <dbReference type="EnsemblPlants" id="PAC:32965454.CDS.1"/>
    </source>
</evidence>
<dbReference type="PaxDb" id="3218-PP1S438_8V6.1"/>
<organism evidence="2">
    <name type="scientific">Physcomitrium patens</name>
    <name type="common">Spreading-leaved earth moss</name>
    <name type="synonym">Physcomitrella patens</name>
    <dbReference type="NCBI Taxonomy" id="3218"/>
    <lineage>
        <taxon>Eukaryota</taxon>
        <taxon>Viridiplantae</taxon>
        <taxon>Streptophyta</taxon>
        <taxon>Embryophyta</taxon>
        <taxon>Bryophyta</taxon>
        <taxon>Bryophytina</taxon>
        <taxon>Bryopsida</taxon>
        <taxon>Funariidae</taxon>
        <taxon>Funariales</taxon>
        <taxon>Funariaceae</taxon>
        <taxon>Physcomitrium</taxon>
    </lineage>
</organism>
<evidence type="ECO:0000256" key="1">
    <source>
        <dbReference type="SAM" id="SignalP"/>
    </source>
</evidence>
<evidence type="ECO:0008006" key="5">
    <source>
        <dbReference type="Google" id="ProtNLM"/>
    </source>
</evidence>
<protein>
    <recommendedName>
        <fullName evidence="5">Secreted protein</fullName>
    </recommendedName>
</protein>
<feature type="signal peptide" evidence="1">
    <location>
        <begin position="1"/>
        <end position="22"/>
    </location>
</feature>
<name>A0A2K1K8M6_PHYPA</name>
<gene>
    <name evidence="2" type="ORF">PHYPA_012031</name>
</gene>